<proteinExistence type="predicted"/>
<gene>
    <name evidence="2" type="ORF">H8S02_01810</name>
</gene>
<dbReference type="InterPro" id="IPR003779">
    <property type="entry name" value="CMD-like"/>
</dbReference>
<dbReference type="PANTHER" id="PTHR43698:SF1">
    <property type="entry name" value="BLL4564 PROTEIN"/>
    <property type="match status" value="1"/>
</dbReference>
<dbReference type="Proteomes" id="UP000641741">
    <property type="component" value="Unassembled WGS sequence"/>
</dbReference>
<evidence type="ECO:0000313" key="2">
    <source>
        <dbReference type="EMBL" id="MBC5694685.1"/>
    </source>
</evidence>
<feature type="domain" description="Carboxymuconolactone decarboxylase-like" evidence="1">
    <location>
        <begin position="17"/>
        <end position="103"/>
    </location>
</feature>
<keyword evidence="3" id="KW-1185">Reference proteome</keyword>
<evidence type="ECO:0000313" key="3">
    <source>
        <dbReference type="Proteomes" id="UP000641741"/>
    </source>
</evidence>
<dbReference type="RefSeq" id="WP_186968961.1">
    <property type="nucleotide sequence ID" value="NZ_JACOPK010000001.1"/>
</dbReference>
<dbReference type="EMBL" id="JACOPK010000001">
    <property type="protein sequence ID" value="MBC5694685.1"/>
    <property type="molecule type" value="Genomic_DNA"/>
</dbReference>
<dbReference type="InterPro" id="IPR047263">
    <property type="entry name" value="HNL-like_cupin"/>
</dbReference>
<comment type="caution">
    <text evidence="2">The sequence shown here is derived from an EMBL/GenBank/DDBJ whole genome shotgun (WGS) entry which is preliminary data.</text>
</comment>
<dbReference type="InterPro" id="IPR011051">
    <property type="entry name" value="RmlC_Cupin_sf"/>
</dbReference>
<name>A0ABR7GK55_9FIRM</name>
<dbReference type="InterPro" id="IPR029032">
    <property type="entry name" value="AhpD-like"/>
</dbReference>
<dbReference type="PANTHER" id="PTHR43698">
    <property type="entry name" value="RIBD C-TERMINAL DOMAIN CONTAINING PROTEIN"/>
    <property type="match status" value="1"/>
</dbReference>
<reference evidence="2 3" key="1">
    <citation type="submission" date="2020-08" db="EMBL/GenBank/DDBJ databases">
        <title>Genome public.</title>
        <authorList>
            <person name="Liu C."/>
            <person name="Sun Q."/>
        </authorList>
    </citation>
    <scope>NUCLEOTIDE SEQUENCE [LARGE SCALE GENOMIC DNA]</scope>
    <source>
        <strain evidence="2 3">M2</strain>
    </source>
</reference>
<organism evidence="2 3">
    <name type="scientific">Agathobaculum hominis</name>
    <dbReference type="NCBI Taxonomy" id="2763014"/>
    <lineage>
        <taxon>Bacteria</taxon>
        <taxon>Bacillati</taxon>
        <taxon>Bacillota</taxon>
        <taxon>Clostridia</taxon>
        <taxon>Eubacteriales</taxon>
        <taxon>Butyricicoccaceae</taxon>
        <taxon>Agathobaculum</taxon>
    </lineage>
</organism>
<dbReference type="Gene3D" id="2.60.120.10">
    <property type="entry name" value="Jelly Rolls"/>
    <property type="match status" value="1"/>
</dbReference>
<dbReference type="InterPro" id="IPR014710">
    <property type="entry name" value="RmlC-like_jellyroll"/>
</dbReference>
<dbReference type="Gene3D" id="1.20.1290.10">
    <property type="entry name" value="AhpD-like"/>
    <property type="match status" value="1"/>
</dbReference>
<sequence>MAVKQTAGREALGEFAPKFAELNDDVLFGQVWSREDKLSLRDRSIVTVVALMAQGLTDSSFQYHLTTAKNNGVTKTEIAEILTHAAFYAGWPKAWAAFRMAKEVWAEDDAADAKAKHQNEMVFPIGAPNDAFAKYFIGQSYLAPLSTQQVGIYNVTFEPGCRNNWHIHHAKNGGGQILVCVAGHGYYQEWGKPARELRPGDVVNIPVGVKHWHGAAPDSWFSHLAVEVPGDETSNEWLEAVDNTVYFKATGKSNGTKSSR</sequence>
<evidence type="ECO:0000259" key="1">
    <source>
        <dbReference type="Pfam" id="PF02627"/>
    </source>
</evidence>
<dbReference type="SUPFAM" id="SSF69118">
    <property type="entry name" value="AhpD-like"/>
    <property type="match status" value="1"/>
</dbReference>
<dbReference type="SUPFAM" id="SSF51182">
    <property type="entry name" value="RmlC-like cupins"/>
    <property type="match status" value="1"/>
</dbReference>
<protein>
    <submittedName>
        <fullName evidence="2">Carboxymuconolactone decarboxylase family protein</fullName>
    </submittedName>
</protein>
<accession>A0ABR7GK55</accession>
<dbReference type="CDD" id="cd02233">
    <property type="entry name" value="cupin_HNL-like"/>
    <property type="match status" value="1"/>
</dbReference>
<dbReference type="Pfam" id="PF02627">
    <property type="entry name" value="CMD"/>
    <property type="match status" value="1"/>
</dbReference>